<feature type="compositionally biased region" description="Basic and acidic residues" evidence="1">
    <location>
        <begin position="84"/>
        <end position="100"/>
    </location>
</feature>
<feature type="region of interest" description="Disordered" evidence="1">
    <location>
        <begin position="120"/>
        <end position="141"/>
    </location>
</feature>
<organism evidence="2 3">
    <name type="scientific">Aspergillus kawachii</name>
    <name type="common">White koji mold</name>
    <name type="synonym">Aspergillus awamori var. kawachi</name>
    <dbReference type="NCBI Taxonomy" id="1069201"/>
    <lineage>
        <taxon>Eukaryota</taxon>
        <taxon>Fungi</taxon>
        <taxon>Dikarya</taxon>
        <taxon>Ascomycota</taxon>
        <taxon>Pezizomycotina</taxon>
        <taxon>Eurotiomycetes</taxon>
        <taxon>Eurotiomycetidae</taxon>
        <taxon>Eurotiales</taxon>
        <taxon>Aspergillaceae</taxon>
        <taxon>Aspergillus</taxon>
        <taxon>Aspergillus subgen. Circumdati</taxon>
    </lineage>
</organism>
<name>A0A146FZJ2_ASPKA</name>
<sequence>MNVSGQSDPWSRVTEQTAISLNSGRSGGSDGGADEMSPVRPGWIVDDSSAGMMMGGDDDNRGHRSFSLTTIHAGYNDYEGLDDQSPREVSEEDKRGEGSYCEKARAYGPQSSDRVCQIGRITKSSRRRPKERDRDRKMGDGAVAGSSAYPIRCVAIGWDASCWGVPNLLQTLFSLSGTNPNGCRLDAMQ</sequence>
<accession>A0A146FZJ2</accession>
<comment type="caution">
    <text evidence="2">The sequence shown here is derived from an EMBL/GenBank/DDBJ whole genome shotgun (WGS) entry which is preliminary data.</text>
</comment>
<dbReference type="AlphaFoldDB" id="A0A146FZJ2"/>
<dbReference type="EMBL" id="BCWF01000035">
    <property type="protein sequence ID" value="GAT30677.1"/>
    <property type="molecule type" value="Genomic_DNA"/>
</dbReference>
<feature type="compositionally biased region" description="Basic and acidic residues" evidence="1">
    <location>
        <begin position="130"/>
        <end position="139"/>
    </location>
</feature>
<feature type="region of interest" description="Disordered" evidence="1">
    <location>
        <begin position="1"/>
        <end position="50"/>
    </location>
</feature>
<reference evidence="3" key="2">
    <citation type="submission" date="2016-02" db="EMBL/GenBank/DDBJ databases">
        <title>Genome sequencing of Aspergillus luchuensis NBRC 4314.</title>
        <authorList>
            <person name="Yamada O."/>
        </authorList>
    </citation>
    <scope>NUCLEOTIDE SEQUENCE [LARGE SCALE GENOMIC DNA]</scope>
    <source>
        <strain evidence="3">RIB 2604</strain>
    </source>
</reference>
<reference evidence="2 3" key="1">
    <citation type="journal article" date="2016" name="DNA Res.">
        <title>Genome sequence of Aspergillus luchuensis NBRC 4314.</title>
        <authorList>
            <person name="Yamada O."/>
            <person name="Machida M."/>
            <person name="Hosoyama A."/>
            <person name="Goto M."/>
            <person name="Takahashi T."/>
            <person name="Futagami T."/>
            <person name="Yamagata Y."/>
            <person name="Takeuchi M."/>
            <person name="Kobayashi T."/>
            <person name="Koike H."/>
            <person name="Abe K."/>
            <person name="Asai K."/>
            <person name="Arita M."/>
            <person name="Fujita N."/>
            <person name="Fukuda K."/>
            <person name="Higa K."/>
            <person name="Horikawa H."/>
            <person name="Ishikawa T."/>
            <person name="Jinno K."/>
            <person name="Kato Y."/>
            <person name="Kirimura K."/>
            <person name="Mizutani O."/>
            <person name="Nakasone K."/>
            <person name="Sano M."/>
            <person name="Shiraishi Y."/>
            <person name="Tsukahara M."/>
            <person name="Gomi K."/>
        </authorList>
    </citation>
    <scope>NUCLEOTIDE SEQUENCE [LARGE SCALE GENOMIC DNA]</scope>
    <source>
        <strain evidence="2 3">RIB 2604</strain>
    </source>
</reference>
<dbReference type="Proteomes" id="UP000075230">
    <property type="component" value="Unassembled WGS sequence"/>
</dbReference>
<protein>
    <submittedName>
        <fullName evidence="2">Nucleoporin SONB</fullName>
    </submittedName>
</protein>
<evidence type="ECO:0000313" key="3">
    <source>
        <dbReference type="Proteomes" id="UP000075230"/>
    </source>
</evidence>
<feature type="region of interest" description="Disordered" evidence="1">
    <location>
        <begin position="77"/>
        <end position="100"/>
    </location>
</feature>
<evidence type="ECO:0000256" key="1">
    <source>
        <dbReference type="SAM" id="MobiDB-lite"/>
    </source>
</evidence>
<evidence type="ECO:0000313" key="2">
    <source>
        <dbReference type="EMBL" id="GAT30677.1"/>
    </source>
</evidence>
<feature type="compositionally biased region" description="Polar residues" evidence="1">
    <location>
        <begin position="1"/>
        <end position="22"/>
    </location>
</feature>
<gene>
    <name evidence="2" type="ORF">RIB2604_03600160</name>
</gene>
<proteinExistence type="predicted"/>